<dbReference type="RefSeq" id="WP_284361508.1">
    <property type="nucleotide sequence ID" value="NZ_BPFZ01000017.1"/>
</dbReference>
<dbReference type="Pfam" id="PF04073">
    <property type="entry name" value="tRNA_edit"/>
    <property type="match status" value="1"/>
</dbReference>
<dbReference type="GO" id="GO:0003677">
    <property type="term" value="F:DNA binding"/>
    <property type="evidence" value="ECO:0007669"/>
    <property type="project" value="UniProtKB-KW"/>
</dbReference>
<name>A0ABQ4PYH0_9PROT</name>
<accession>A0ABQ4PYH0</accession>
<reference evidence="3" key="2">
    <citation type="journal article" date="2023" name="ISME Commun">
        <title>Characterization of a bloom-associated alphaproteobacterial lineage, 'Candidatus Phycosocius': insights into freshwater algal-bacterial interactions.</title>
        <authorList>
            <person name="Tanabe Y."/>
            <person name="Yamaguchi H."/>
            <person name="Yoshida M."/>
            <person name="Kai A."/>
            <person name="Okazaki Y."/>
        </authorList>
    </citation>
    <scope>NUCLEOTIDE SEQUENCE</scope>
    <source>
        <strain evidence="3">BOTRYCO-1</strain>
    </source>
</reference>
<dbReference type="InterPro" id="IPR040285">
    <property type="entry name" value="ProX/PRXD1"/>
</dbReference>
<evidence type="ECO:0000313" key="4">
    <source>
        <dbReference type="Proteomes" id="UP001161064"/>
    </source>
</evidence>
<organism evidence="3 4">
    <name type="scientific">Candidatus Phycosocius spiralis</name>
    <dbReference type="NCBI Taxonomy" id="2815099"/>
    <lineage>
        <taxon>Bacteria</taxon>
        <taxon>Pseudomonadati</taxon>
        <taxon>Pseudomonadota</taxon>
        <taxon>Alphaproteobacteria</taxon>
        <taxon>Caulobacterales</taxon>
        <taxon>Caulobacterales incertae sedis</taxon>
        <taxon>Candidatus Phycosocius</taxon>
    </lineage>
</organism>
<sequence length="184" mass="20219">MTLELCAPATRADLFNLFDRLGVSHSTLEHRRVFTVEEGADIKAALPGGHTKNLFLKDKNGACFLVCALGQTRIQLNHLHKAIGCTRLSFGSETYLFERLGVRPGSVTLFALINDPTHKVTLVLDKALLEADPINFHPLSNDATTSISQYDLSKFITYWGGRVLLGDFDGEAPICLPIQAPNCH</sequence>
<evidence type="ECO:0000259" key="2">
    <source>
        <dbReference type="Pfam" id="PF04073"/>
    </source>
</evidence>
<gene>
    <name evidence="3" type="ORF">PsB1_2174</name>
</gene>
<dbReference type="PANTHER" id="PTHR31423">
    <property type="entry name" value="YBAK DOMAIN-CONTAINING PROTEIN"/>
    <property type="match status" value="1"/>
</dbReference>
<dbReference type="InterPro" id="IPR007214">
    <property type="entry name" value="YbaK/aa-tRNA-synth-assoc-dom"/>
</dbReference>
<evidence type="ECO:0000313" key="3">
    <source>
        <dbReference type="EMBL" id="GIU68020.1"/>
    </source>
</evidence>
<feature type="domain" description="YbaK/aminoacyl-tRNA synthetase-associated" evidence="2">
    <location>
        <begin position="30"/>
        <end position="155"/>
    </location>
</feature>
<dbReference type="PANTHER" id="PTHR31423:SF3">
    <property type="entry name" value="PROLYL-TRNA SYNTHETASE ASSOCIATED DOMAIN-CONTAINING PROTEIN 1-RELATED"/>
    <property type="match status" value="1"/>
</dbReference>
<protein>
    <submittedName>
        <fullName evidence="3">DNA-binding protein</fullName>
    </submittedName>
</protein>
<dbReference type="CDD" id="cd04335">
    <property type="entry name" value="PrdX_deacylase"/>
    <property type="match status" value="1"/>
</dbReference>
<dbReference type="EMBL" id="BPFZ01000017">
    <property type="protein sequence ID" value="GIU68020.1"/>
    <property type="molecule type" value="Genomic_DNA"/>
</dbReference>
<reference evidence="3" key="1">
    <citation type="submission" date="2021-05" db="EMBL/GenBank/DDBJ databases">
        <authorList>
            <person name="Tanabe Y."/>
        </authorList>
    </citation>
    <scope>NUCLEOTIDE SEQUENCE</scope>
    <source>
        <strain evidence="3">BOTRYCO-1</strain>
    </source>
</reference>
<keyword evidence="3" id="KW-0238">DNA-binding</keyword>
<keyword evidence="4" id="KW-1185">Reference proteome</keyword>
<proteinExistence type="inferred from homology"/>
<dbReference type="Proteomes" id="UP001161064">
    <property type="component" value="Unassembled WGS sequence"/>
</dbReference>
<comment type="caution">
    <text evidence="3">The sequence shown here is derived from an EMBL/GenBank/DDBJ whole genome shotgun (WGS) entry which is preliminary data.</text>
</comment>
<comment type="similarity">
    <text evidence="1">Belongs to the PRORSD1 family.</text>
</comment>
<evidence type="ECO:0000256" key="1">
    <source>
        <dbReference type="ARBA" id="ARBA00010201"/>
    </source>
</evidence>
<dbReference type="Gene3D" id="3.90.960.10">
    <property type="entry name" value="YbaK/aminoacyl-tRNA synthetase-associated domain"/>
    <property type="match status" value="1"/>
</dbReference>
<dbReference type="SUPFAM" id="SSF55826">
    <property type="entry name" value="YbaK/ProRS associated domain"/>
    <property type="match status" value="1"/>
</dbReference>
<dbReference type="InterPro" id="IPR036754">
    <property type="entry name" value="YbaK/aa-tRNA-synt-asso_dom_sf"/>
</dbReference>